<evidence type="ECO:0000313" key="1">
    <source>
        <dbReference type="Proteomes" id="UP000887579"/>
    </source>
</evidence>
<sequence>NKPRKQDDGQQVSHQLDSCNPKDPRCGNNAICTDRKSKGQFTCECAENAFRFYDGSCRLSAACDVSNDCDKNAVCANVFDSYKCQCRPGYIDLSPDPETRPGRYLINECATKAHDCSPFAECIDATDGYACVCTDGFSDTSSTAGLLPGRKCSN</sequence>
<dbReference type="Proteomes" id="UP000887579">
    <property type="component" value="Unplaced"/>
</dbReference>
<evidence type="ECO:0000313" key="2">
    <source>
        <dbReference type="WBParaSite" id="ES5_v2.g30679.t1"/>
    </source>
</evidence>
<name>A0AC34GM51_9BILA</name>
<organism evidence="1 2">
    <name type="scientific">Panagrolaimus sp. ES5</name>
    <dbReference type="NCBI Taxonomy" id="591445"/>
    <lineage>
        <taxon>Eukaryota</taxon>
        <taxon>Metazoa</taxon>
        <taxon>Ecdysozoa</taxon>
        <taxon>Nematoda</taxon>
        <taxon>Chromadorea</taxon>
        <taxon>Rhabditida</taxon>
        <taxon>Tylenchina</taxon>
        <taxon>Panagrolaimomorpha</taxon>
        <taxon>Panagrolaimoidea</taxon>
        <taxon>Panagrolaimidae</taxon>
        <taxon>Panagrolaimus</taxon>
    </lineage>
</organism>
<dbReference type="WBParaSite" id="ES5_v2.g30679.t1">
    <property type="protein sequence ID" value="ES5_v2.g30679.t1"/>
    <property type="gene ID" value="ES5_v2.g30679"/>
</dbReference>
<accession>A0AC34GM51</accession>
<reference evidence="2" key="1">
    <citation type="submission" date="2022-11" db="UniProtKB">
        <authorList>
            <consortium name="WormBaseParasite"/>
        </authorList>
    </citation>
    <scope>IDENTIFICATION</scope>
</reference>
<protein>
    <submittedName>
        <fullName evidence="2">EGF-like domain-containing protein</fullName>
    </submittedName>
</protein>
<proteinExistence type="predicted"/>